<dbReference type="RefSeq" id="WP_369058614.1">
    <property type="nucleotide sequence ID" value="NZ_CP158375.1"/>
</dbReference>
<dbReference type="EMBL" id="CP158375">
    <property type="protein sequence ID" value="XDO95771.1"/>
    <property type="molecule type" value="Genomic_DNA"/>
</dbReference>
<gene>
    <name evidence="2" type="ORF">ABOZ73_13310</name>
</gene>
<protein>
    <submittedName>
        <fullName evidence="2">Chemotaxis protein CheW</fullName>
    </submittedName>
</protein>
<dbReference type="SUPFAM" id="SSF50341">
    <property type="entry name" value="CheW-like"/>
    <property type="match status" value="1"/>
</dbReference>
<sequence length="157" mass="16208">MAQALTALLAGGDDRQVISFEVAGQEFCLDVGSVRELRGFTEPTPMPDSPPYVTGVINLRGTVMPVIDLRARLGFAGLDAAARPVIVVIESGDDCAGLMVDAVCDTYTVAPEDVTPPPGFSEYSGDGLVSAVIKAGDKMIILLSADTLLPQGLAAAA</sequence>
<dbReference type="InterPro" id="IPR036061">
    <property type="entry name" value="CheW-like_dom_sf"/>
</dbReference>
<reference evidence="2" key="1">
    <citation type="submission" date="2024-06" db="EMBL/GenBank/DDBJ databases">
        <title>Caulobacter inopinatus, sp. nov.</title>
        <authorList>
            <person name="Donachie S.P."/>
        </authorList>
    </citation>
    <scope>NUCLEOTIDE SEQUENCE</scope>
    <source>
        <strain evidence="2">73W</strain>
    </source>
</reference>
<dbReference type="Gene3D" id="2.40.50.180">
    <property type="entry name" value="CheA-289, Domain 4"/>
    <property type="match status" value="1"/>
</dbReference>
<dbReference type="SMART" id="SM00260">
    <property type="entry name" value="CheW"/>
    <property type="match status" value="1"/>
</dbReference>
<dbReference type="GO" id="GO:0006935">
    <property type="term" value="P:chemotaxis"/>
    <property type="evidence" value="ECO:0007669"/>
    <property type="project" value="InterPro"/>
</dbReference>
<dbReference type="GO" id="GO:0005829">
    <property type="term" value="C:cytosol"/>
    <property type="evidence" value="ECO:0007669"/>
    <property type="project" value="TreeGrafter"/>
</dbReference>
<dbReference type="Gene3D" id="2.30.30.40">
    <property type="entry name" value="SH3 Domains"/>
    <property type="match status" value="1"/>
</dbReference>
<proteinExistence type="predicted"/>
<dbReference type="PANTHER" id="PTHR22617">
    <property type="entry name" value="CHEMOTAXIS SENSOR HISTIDINE KINASE-RELATED"/>
    <property type="match status" value="1"/>
</dbReference>
<evidence type="ECO:0000313" key="2">
    <source>
        <dbReference type="EMBL" id="XDO95771.1"/>
    </source>
</evidence>
<dbReference type="PANTHER" id="PTHR22617:SF23">
    <property type="entry name" value="CHEMOTAXIS PROTEIN CHEW"/>
    <property type="match status" value="1"/>
</dbReference>
<organism evidence="2">
    <name type="scientific">Caulobacter sp. 73W</name>
    <dbReference type="NCBI Taxonomy" id="3161137"/>
    <lineage>
        <taxon>Bacteria</taxon>
        <taxon>Pseudomonadati</taxon>
        <taxon>Pseudomonadota</taxon>
        <taxon>Alphaproteobacteria</taxon>
        <taxon>Caulobacterales</taxon>
        <taxon>Caulobacteraceae</taxon>
        <taxon>Caulobacter</taxon>
    </lineage>
</organism>
<dbReference type="InterPro" id="IPR002545">
    <property type="entry name" value="CheW-lke_dom"/>
</dbReference>
<evidence type="ECO:0000259" key="1">
    <source>
        <dbReference type="PROSITE" id="PS50851"/>
    </source>
</evidence>
<name>A0AB39KQI8_9CAUL</name>
<dbReference type="PROSITE" id="PS50851">
    <property type="entry name" value="CHEW"/>
    <property type="match status" value="1"/>
</dbReference>
<dbReference type="InterPro" id="IPR039315">
    <property type="entry name" value="CheW"/>
</dbReference>
<dbReference type="Pfam" id="PF01584">
    <property type="entry name" value="CheW"/>
    <property type="match status" value="1"/>
</dbReference>
<dbReference type="GO" id="GO:0007165">
    <property type="term" value="P:signal transduction"/>
    <property type="evidence" value="ECO:0007669"/>
    <property type="project" value="InterPro"/>
</dbReference>
<accession>A0AB39KQI8</accession>
<feature type="domain" description="CheW-like" evidence="1">
    <location>
        <begin position="14"/>
        <end position="154"/>
    </location>
</feature>
<dbReference type="AlphaFoldDB" id="A0AB39KQI8"/>